<organism evidence="10 11">
    <name type="scientific">Sinanodonta woodiana</name>
    <name type="common">Chinese pond mussel</name>
    <name type="synonym">Anodonta woodiana</name>
    <dbReference type="NCBI Taxonomy" id="1069815"/>
    <lineage>
        <taxon>Eukaryota</taxon>
        <taxon>Metazoa</taxon>
        <taxon>Spiralia</taxon>
        <taxon>Lophotrochozoa</taxon>
        <taxon>Mollusca</taxon>
        <taxon>Bivalvia</taxon>
        <taxon>Autobranchia</taxon>
        <taxon>Heteroconchia</taxon>
        <taxon>Palaeoheterodonta</taxon>
        <taxon>Unionida</taxon>
        <taxon>Unionoidea</taxon>
        <taxon>Unionidae</taxon>
        <taxon>Unioninae</taxon>
        <taxon>Sinanodonta</taxon>
    </lineage>
</organism>
<name>A0ABD3V4J5_SINWO</name>
<keyword evidence="5" id="KW-0482">Metalloprotease</keyword>
<evidence type="ECO:0000256" key="5">
    <source>
        <dbReference type="ARBA" id="ARBA00023049"/>
    </source>
</evidence>
<dbReference type="Gene3D" id="3.40.1620.60">
    <property type="match status" value="1"/>
</dbReference>
<protein>
    <recommendedName>
        <fullName evidence="9">Peptidase M12B domain-containing protein</fullName>
    </recommendedName>
</protein>
<dbReference type="PANTHER" id="PTHR11905:SF159">
    <property type="entry name" value="ADAM METALLOPROTEASE"/>
    <property type="match status" value="1"/>
</dbReference>
<dbReference type="GO" id="GO:0006508">
    <property type="term" value="P:proteolysis"/>
    <property type="evidence" value="ECO:0007669"/>
    <property type="project" value="UniProtKB-KW"/>
</dbReference>
<dbReference type="AlphaFoldDB" id="A0ABD3V4J5"/>
<evidence type="ECO:0000256" key="2">
    <source>
        <dbReference type="ARBA" id="ARBA00022723"/>
    </source>
</evidence>
<keyword evidence="6" id="KW-1015">Disulfide bond</keyword>
<dbReference type="PROSITE" id="PS50215">
    <property type="entry name" value="ADAM_MEPRO"/>
    <property type="match status" value="1"/>
</dbReference>
<dbReference type="Pfam" id="PF17771">
    <property type="entry name" value="ADAMTS_CR_2"/>
    <property type="match status" value="1"/>
</dbReference>
<dbReference type="EMBL" id="JBJQND010000013">
    <property type="protein sequence ID" value="KAL3856577.1"/>
    <property type="molecule type" value="Genomic_DNA"/>
</dbReference>
<feature type="domain" description="Peptidase M12B" evidence="9">
    <location>
        <begin position="229"/>
        <end position="461"/>
    </location>
</feature>
<evidence type="ECO:0000256" key="1">
    <source>
        <dbReference type="ARBA" id="ARBA00022670"/>
    </source>
</evidence>
<proteinExistence type="predicted"/>
<accession>A0ABD3V4J5</accession>
<comment type="caution">
    <text evidence="10">The sequence shown here is derived from an EMBL/GenBank/DDBJ whole genome shotgun (WGS) entry which is preliminary data.</text>
</comment>
<keyword evidence="11" id="KW-1185">Reference proteome</keyword>
<feature type="binding site" evidence="8">
    <location>
        <position position="408"/>
    </location>
    <ligand>
        <name>Zn(2+)</name>
        <dbReference type="ChEBI" id="CHEBI:29105"/>
        <note>catalytic</note>
    </ligand>
</feature>
<sequence>MVATTDSEKVFLKDVTSSLLKDERSLNDLDLPDDLTFLLSRGWHTLQLNLKRNREIDPNAEVYYVGKLNDGRSVLEKAQLFDKEDLAYYQDRENGAFVTVRCVRRPSGQCDRVISGNIRIQDSNYDLQPSDSDVISRNLEYVQDLLGKQYVLRNHATIERDASVETKDAANVNKRSLEENFNNLFLRFAHEQGKRNHFPHKHSMLSSRKETGLHYTGEINKKDNVKKVYWVDVAVLIDSTIWEWFKKLVRATLPHQDEHVSQAIREAYSHILNGVNLLYKGIEDKSIEIHVTLVKFFMFKTFLEFPHNVSLPKSKDGVQYVDARRYLDDIGGWDKKVGQHKANYDHAMLFTRYDLYEDFIANNEHTGMSFQSNICDIGYRVSVIEVRDFFWSIDTAAHELGHNLGAVHDGEGVATACPSEDYFIMTSYEREFQEGETYSRNPWLFSNCSVVSFKDLLVQKSKLLTPSDVFDQNEWMAYVQQQPGERYTNDMQCEFTHGPKSRFCGAVNADICLFMKCRDPKTGECLTQQITAVRGTKCGYHKWCIEGRCVSMA</sequence>
<gene>
    <name evidence="10" type="ORF">ACJMK2_011312</name>
</gene>
<evidence type="ECO:0000259" key="9">
    <source>
        <dbReference type="PROSITE" id="PS50215"/>
    </source>
</evidence>
<dbReference type="InterPro" id="IPR041645">
    <property type="entry name" value="ADAMTS_CR_2"/>
</dbReference>
<feature type="binding site" evidence="8">
    <location>
        <position position="398"/>
    </location>
    <ligand>
        <name>Zn(2+)</name>
        <dbReference type="ChEBI" id="CHEBI:29105"/>
        <note>catalytic</note>
    </ligand>
</feature>
<dbReference type="Gene3D" id="3.40.390.10">
    <property type="entry name" value="Collagenase (Catalytic Domain)"/>
    <property type="match status" value="1"/>
</dbReference>
<evidence type="ECO:0000256" key="3">
    <source>
        <dbReference type="ARBA" id="ARBA00022801"/>
    </source>
</evidence>
<dbReference type="PANTHER" id="PTHR11905">
    <property type="entry name" value="ADAM A DISINTEGRIN AND METALLOPROTEASE DOMAIN"/>
    <property type="match status" value="1"/>
</dbReference>
<evidence type="ECO:0000256" key="4">
    <source>
        <dbReference type="ARBA" id="ARBA00022833"/>
    </source>
</evidence>
<dbReference type="GO" id="GO:0046872">
    <property type="term" value="F:metal ion binding"/>
    <property type="evidence" value="ECO:0007669"/>
    <property type="project" value="UniProtKB-KW"/>
</dbReference>
<dbReference type="GO" id="GO:0008237">
    <property type="term" value="F:metallopeptidase activity"/>
    <property type="evidence" value="ECO:0007669"/>
    <property type="project" value="UniProtKB-KW"/>
</dbReference>
<evidence type="ECO:0000313" key="10">
    <source>
        <dbReference type="EMBL" id="KAL3856577.1"/>
    </source>
</evidence>
<comment type="caution">
    <text evidence="8">Lacks conserved residue(s) required for the propagation of feature annotation.</text>
</comment>
<dbReference type="Pfam" id="PF01421">
    <property type="entry name" value="Reprolysin"/>
    <property type="match status" value="1"/>
</dbReference>
<feature type="active site" evidence="8">
    <location>
        <position position="399"/>
    </location>
</feature>
<evidence type="ECO:0000256" key="7">
    <source>
        <dbReference type="ARBA" id="ARBA00023180"/>
    </source>
</evidence>
<evidence type="ECO:0000313" key="11">
    <source>
        <dbReference type="Proteomes" id="UP001634394"/>
    </source>
</evidence>
<dbReference type="Proteomes" id="UP001634394">
    <property type="component" value="Unassembled WGS sequence"/>
</dbReference>
<feature type="binding site" evidence="8">
    <location>
        <position position="402"/>
    </location>
    <ligand>
        <name>Zn(2+)</name>
        <dbReference type="ChEBI" id="CHEBI:29105"/>
        <note>catalytic</note>
    </ligand>
</feature>
<evidence type="ECO:0000256" key="8">
    <source>
        <dbReference type="PROSITE-ProRule" id="PRU00276"/>
    </source>
</evidence>
<dbReference type="SUPFAM" id="SSF55486">
    <property type="entry name" value="Metalloproteases ('zincins'), catalytic domain"/>
    <property type="match status" value="1"/>
</dbReference>
<keyword evidence="4 8" id="KW-0862">Zinc</keyword>
<dbReference type="InterPro" id="IPR001590">
    <property type="entry name" value="Peptidase_M12B"/>
</dbReference>
<evidence type="ECO:0000256" key="6">
    <source>
        <dbReference type="ARBA" id="ARBA00023157"/>
    </source>
</evidence>
<dbReference type="InterPro" id="IPR024079">
    <property type="entry name" value="MetalloPept_cat_dom_sf"/>
</dbReference>
<keyword evidence="7" id="KW-0325">Glycoprotein</keyword>
<reference evidence="10 11" key="1">
    <citation type="submission" date="2024-11" db="EMBL/GenBank/DDBJ databases">
        <title>Chromosome-level genome assembly of the freshwater bivalve Anodonta woodiana.</title>
        <authorList>
            <person name="Chen X."/>
        </authorList>
    </citation>
    <scope>NUCLEOTIDE SEQUENCE [LARGE SCALE GENOMIC DNA]</scope>
    <source>
        <strain evidence="10">MN2024</strain>
        <tissue evidence="10">Gills</tissue>
    </source>
</reference>
<keyword evidence="3" id="KW-0378">Hydrolase</keyword>
<keyword evidence="1" id="KW-0645">Protease</keyword>
<keyword evidence="2 8" id="KW-0479">Metal-binding</keyword>